<gene>
    <name evidence="1" type="ORF">PR048_001600</name>
</gene>
<reference evidence="1 2" key="1">
    <citation type="submission" date="2023-02" db="EMBL/GenBank/DDBJ databases">
        <title>LHISI_Scaffold_Assembly.</title>
        <authorList>
            <person name="Stuart O.P."/>
            <person name="Cleave R."/>
            <person name="Magrath M.J.L."/>
            <person name="Mikheyev A.S."/>
        </authorList>
    </citation>
    <scope>NUCLEOTIDE SEQUENCE [LARGE SCALE GENOMIC DNA]</scope>
    <source>
        <strain evidence="1">Daus_M_001</strain>
        <tissue evidence="1">Leg muscle</tissue>
    </source>
</reference>
<organism evidence="1 2">
    <name type="scientific">Dryococelus australis</name>
    <dbReference type="NCBI Taxonomy" id="614101"/>
    <lineage>
        <taxon>Eukaryota</taxon>
        <taxon>Metazoa</taxon>
        <taxon>Ecdysozoa</taxon>
        <taxon>Arthropoda</taxon>
        <taxon>Hexapoda</taxon>
        <taxon>Insecta</taxon>
        <taxon>Pterygota</taxon>
        <taxon>Neoptera</taxon>
        <taxon>Polyneoptera</taxon>
        <taxon>Phasmatodea</taxon>
        <taxon>Verophasmatodea</taxon>
        <taxon>Anareolatae</taxon>
        <taxon>Phasmatidae</taxon>
        <taxon>Eurycanthinae</taxon>
        <taxon>Dryococelus</taxon>
    </lineage>
</organism>
<evidence type="ECO:0000313" key="2">
    <source>
        <dbReference type="Proteomes" id="UP001159363"/>
    </source>
</evidence>
<protein>
    <submittedName>
        <fullName evidence="1">Uncharacterized protein</fullName>
    </submittedName>
</protein>
<accession>A0ABQ9IIV1</accession>
<name>A0ABQ9IIV1_9NEOP</name>
<sequence>MRNSSRPGLYSLGLEEFLIVCGNILEATGELCGPQNRNRTTFLPACAVQQCTGQNCRVWANNVFSVNTSVNREFLKDCKQIYESEPCLRLVKCKEYHDRVKKDAGYARLLVILRWAQIPRKMLSAHRKEVKKKKKVNSSTKSRAICDEIYKPKLRYFPSLSFLGDHDTPRASRTNVDSSDDGDDKSPTEVCNILLRAHCFASYVGEWKRRRDAI</sequence>
<dbReference type="PANTHER" id="PTHR21505:SF8">
    <property type="entry name" value="DPT-YFP REPRESSOR BY OVEREXPRESSION, ISOFORM D-RELATED"/>
    <property type="match status" value="1"/>
</dbReference>
<evidence type="ECO:0000313" key="1">
    <source>
        <dbReference type="EMBL" id="KAJ8896256.1"/>
    </source>
</evidence>
<comment type="caution">
    <text evidence="1">The sequence shown here is derived from an EMBL/GenBank/DDBJ whole genome shotgun (WGS) entry which is preliminary data.</text>
</comment>
<dbReference type="PANTHER" id="PTHR21505">
    <property type="entry name" value="MADF DOMAIN-CONTAINING PROTEIN-RELATED"/>
    <property type="match status" value="1"/>
</dbReference>
<proteinExistence type="predicted"/>
<dbReference type="EMBL" id="JARBHB010000001">
    <property type="protein sequence ID" value="KAJ8896256.1"/>
    <property type="molecule type" value="Genomic_DNA"/>
</dbReference>
<keyword evidence="2" id="KW-1185">Reference proteome</keyword>
<dbReference type="Proteomes" id="UP001159363">
    <property type="component" value="Chromosome 1"/>
</dbReference>